<dbReference type="AlphaFoldDB" id="A0A1B9G285"/>
<dbReference type="KEGG" id="kbi:30209346"/>
<protein>
    <submittedName>
        <fullName evidence="1">Uncharacterized protein</fullName>
    </submittedName>
</protein>
<proteinExistence type="predicted"/>
<evidence type="ECO:0000313" key="1">
    <source>
        <dbReference type="EMBL" id="OCF25137.1"/>
    </source>
</evidence>
<dbReference type="RefSeq" id="XP_019046207.1">
    <property type="nucleotide sequence ID" value="XM_019191577.1"/>
</dbReference>
<dbReference type="GeneID" id="30209346"/>
<evidence type="ECO:0000313" key="2">
    <source>
        <dbReference type="EMBL" id="WVW83804.1"/>
    </source>
</evidence>
<reference evidence="2" key="2">
    <citation type="submission" date="2013-07" db="EMBL/GenBank/DDBJ databases">
        <authorList>
            <consortium name="The Broad Institute Genome Sequencing Platform"/>
            <person name="Cuomo C."/>
            <person name="Litvintseva A."/>
            <person name="Chen Y."/>
            <person name="Heitman J."/>
            <person name="Sun S."/>
            <person name="Springer D."/>
            <person name="Dromer F."/>
            <person name="Young S.K."/>
            <person name="Zeng Q."/>
            <person name="Gargeya S."/>
            <person name="Fitzgerald M."/>
            <person name="Abouelleil A."/>
            <person name="Alvarado L."/>
            <person name="Berlin A.M."/>
            <person name="Chapman S.B."/>
            <person name="Dewar J."/>
            <person name="Goldberg J."/>
            <person name="Griggs A."/>
            <person name="Gujja S."/>
            <person name="Hansen M."/>
            <person name="Howarth C."/>
            <person name="Imamovic A."/>
            <person name="Larimer J."/>
            <person name="McCowan C."/>
            <person name="Murphy C."/>
            <person name="Pearson M."/>
            <person name="Priest M."/>
            <person name="Roberts A."/>
            <person name="Saif S."/>
            <person name="Shea T."/>
            <person name="Sykes S."/>
            <person name="Wortman J."/>
            <person name="Nusbaum C."/>
            <person name="Birren B."/>
        </authorList>
    </citation>
    <scope>NUCLEOTIDE SEQUENCE</scope>
    <source>
        <strain evidence="2">CBS 10118</strain>
    </source>
</reference>
<accession>A0A1B9G285</accession>
<sequence length="176" mass="19588">MRKRFKSIASCLDLVVQHGIGINKKGFKSITIHNFRNGSIPLGNPGRIRFFCSTCECDPTSAEYNVPSRRQKCPRHTTRNTRICRLRELAFKLNIGITIAKKNGNTAVLAEIGSGKGRGWEFIAPPEVEGEEDQRNGSGWKGIEDEMRAKCPIWNMLNVEMRSNGGAESCVCCGNK</sequence>
<evidence type="ECO:0000313" key="3">
    <source>
        <dbReference type="Proteomes" id="UP000092730"/>
    </source>
</evidence>
<dbReference type="Proteomes" id="UP000092730">
    <property type="component" value="Chromosome 4"/>
</dbReference>
<keyword evidence="3" id="KW-1185">Reference proteome</keyword>
<reference evidence="2" key="4">
    <citation type="submission" date="2024-02" db="EMBL/GenBank/DDBJ databases">
        <title>Comparative genomics of Cryptococcus and Kwoniella reveals pathogenesis evolution and contrasting modes of karyotype evolution via chromosome fusion or intercentromeric recombination.</title>
        <authorList>
            <person name="Coelho M.A."/>
            <person name="David-Palma M."/>
            <person name="Shea T."/>
            <person name="Bowers K."/>
            <person name="McGinley-Smith S."/>
            <person name="Mohammad A.W."/>
            <person name="Gnirke A."/>
            <person name="Yurkov A.M."/>
            <person name="Nowrousian M."/>
            <person name="Sun S."/>
            <person name="Cuomo C.A."/>
            <person name="Heitman J."/>
        </authorList>
    </citation>
    <scope>NUCLEOTIDE SEQUENCE</scope>
    <source>
        <strain evidence="2">CBS 10118</strain>
    </source>
</reference>
<reference evidence="1" key="1">
    <citation type="submission" date="2013-07" db="EMBL/GenBank/DDBJ databases">
        <title>The Genome Sequence of Cryptococcus bestiolae CBS10118.</title>
        <authorList>
            <consortium name="The Broad Institute Genome Sequencing Platform"/>
            <person name="Cuomo C."/>
            <person name="Litvintseva A."/>
            <person name="Chen Y."/>
            <person name="Heitman J."/>
            <person name="Sun S."/>
            <person name="Springer D."/>
            <person name="Dromer F."/>
            <person name="Young S.K."/>
            <person name="Zeng Q."/>
            <person name="Gargeya S."/>
            <person name="Fitzgerald M."/>
            <person name="Abouelleil A."/>
            <person name="Alvarado L."/>
            <person name="Berlin A.M."/>
            <person name="Chapman S.B."/>
            <person name="Dewar J."/>
            <person name="Goldberg J."/>
            <person name="Griggs A."/>
            <person name="Gujja S."/>
            <person name="Hansen M."/>
            <person name="Howarth C."/>
            <person name="Imamovic A."/>
            <person name="Larimer J."/>
            <person name="McCowan C."/>
            <person name="Murphy C."/>
            <person name="Pearson M."/>
            <person name="Priest M."/>
            <person name="Roberts A."/>
            <person name="Saif S."/>
            <person name="Shea T."/>
            <person name="Sykes S."/>
            <person name="Wortman J."/>
            <person name="Nusbaum C."/>
            <person name="Birren B."/>
        </authorList>
    </citation>
    <scope>NUCLEOTIDE SEQUENCE [LARGE SCALE GENOMIC DNA]</scope>
    <source>
        <strain evidence="1">CBS 10118</strain>
    </source>
</reference>
<gene>
    <name evidence="1" type="ORF">I302_04947</name>
    <name evidence="2" type="ORF">I302_105825</name>
</gene>
<dbReference type="VEuPathDB" id="FungiDB:I302_04947"/>
<name>A0A1B9G285_9TREE</name>
<dbReference type="EMBL" id="CP144544">
    <property type="protein sequence ID" value="WVW83804.1"/>
    <property type="molecule type" value="Genomic_DNA"/>
</dbReference>
<organism evidence="1">
    <name type="scientific">Kwoniella bestiolae CBS 10118</name>
    <dbReference type="NCBI Taxonomy" id="1296100"/>
    <lineage>
        <taxon>Eukaryota</taxon>
        <taxon>Fungi</taxon>
        <taxon>Dikarya</taxon>
        <taxon>Basidiomycota</taxon>
        <taxon>Agaricomycotina</taxon>
        <taxon>Tremellomycetes</taxon>
        <taxon>Tremellales</taxon>
        <taxon>Cryptococcaceae</taxon>
        <taxon>Kwoniella</taxon>
    </lineage>
</organism>
<dbReference type="EMBL" id="KI894021">
    <property type="protein sequence ID" value="OCF25137.1"/>
    <property type="molecule type" value="Genomic_DNA"/>
</dbReference>
<reference evidence="1" key="3">
    <citation type="submission" date="2014-01" db="EMBL/GenBank/DDBJ databases">
        <title>Evolution of pathogenesis and genome organization in the Tremellales.</title>
        <authorList>
            <person name="Cuomo C."/>
            <person name="Litvintseva A."/>
            <person name="Heitman J."/>
            <person name="Chen Y."/>
            <person name="Sun S."/>
            <person name="Springer D."/>
            <person name="Dromer F."/>
            <person name="Young S."/>
            <person name="Zeng Q."/>
            <person name="Chapman S."/>
            <person name="Gujja S."/>
            <person name="Saif S."/>
            <person name="Birren B."/>
        </authorList>
    </citation>
    <scope>NUCLEOTIDE SEQUENCE</scope>
    <source>
        <strain evidence="1">CBS 10118</strain>
    </source>
</reference>